<dbReference type="AlphaFoldDB" id="A0A9D0ZRU9"/>
<proteinExistence type="predicted"/>
<name>A0A9D0ZRU9_9FIRM</name>
<dbReference type="InterPro" id="IPR009229">
    <property type="entry name" value="AgrD"/>
</dbReference>
<reference evidence="1" key="1">
    <citation type="submission" date="2020-10" db="EMBL/GenBank/DDBJ databases">
        <authorList>
            <person name="Gilroy R."/>
        </authorList>
    </citation>
    <scope>NUCLEOTIDE SEQUENCE</scope>
    <source>
        <strain evidence="1">CHK147-3167</strain>
    </source>
</reference>
<evidence type="ECO:0000313" key="1">
    <source>
        <dbReference type="EMBL" id="HIQ91266.1"/>
    </source>
</evidence>
<accession>A0A9D0ZRU9</accession>
<dbReference type="Proteomes" id="UP000886786">
    <property type="component" value="Unassembled WGS sequence"/>
</dbReference>
<organism evidence="1 2">
    <name type="scientific">Candidatus Coprosoma intestinipullorum</name>
    <dbReference type="NCBI Taxonomy" id="2840752"/>
    <lineage>
        <taxon>Bacteria</taxon>
        <taxon>Bacillati</taxon>
        <taxon>Bacillota</taxon>
        <taxon>Bacillota incertae sedis</taxon>
        <taxon>Candidatus Coprosoma</taxon>
    </lineage>
</organism>
<dbReference type="EMBL" id="DVFV01000111">
    <property type="protein sequence ID" value="HIQ91266.1"/>
    <property type="molecule type" value="Genomic_DNA"/>
</dbReference>
<reference evidence="1" key="2">
    <citation type="journal article" date="2021" name="PeerJ">
        <title>Extensive microbial diversity within the chicken gut microbiome revealed by metagenomics and culture.</title>
        <authorList>
            <person name="Gilroy R."/>
            <person name="Ravi A."/>
            <person name="Getino M."/>
            <person name="Pursley I."/>
            <person name="Horton D.L."/>
            <person name="Alikhan N.F."/>
            <person name="Baker D."/>
            <person name="Gharbi K."/>
            <person name="Hall N."/>
            <person name="Watson M."/>
            <person name="Adriaenssens E.M."/>
            <person name="Foster-Nyarko E."/>
            <person name="Jarju S."/>
            <person name="Secka A."/>
            <person name="Antonio M."/>
            <person name="Oren A."/>
            <person name="Chaudhuri R.R."/>
            <person name="La Ragione R."/>
            <person name="Hildebrand F."/>
            <person name="Pallen M.J."/>
        </authorList>
    </citation>
    <scope>NUCLEOTIDE SEQUENCE</scope>
    <source>
        <strain evidence="1">CHK147-3167</strain>
    </source>
</reference>
<sequence>MSFVVSALTSLAGLFANVGSTSCILVWLDEPECPKSLIK</sequence>
<gene>
    <name evidence="1" type="ORF">IAB27_06580</name>
</gene>
<comment type="caution">
    <text evidence="1">The sequence shown here is derived from an EMBL/GenBank/DDBJ whole genome shotgun (WGS) entry which is preliminary data.</text>
</comment>
<evidence type="ECO:0000313" key="2">
    <source>
        <dbReference type="Proteomes" id="UP000886786"/>
    </source>
</evidence>
<protein>
    <submittedName>
        <fullName evidence="1">Cyclic lactone autoinducer peptide</fullName>
    </submittedName>
</protein>
<dbReference type="NCBIfam" id="TIGR04223">
    <property type="entry name" value="quorum_AgrD"/>
    <property type="match status" value="1"/>
</dbReference>